<keyword evidence="4" id="KW-1185">Reference proteome</keyword>
<feature type="compositionally biased region" description="Basic and acidic residues" evidence="1">
    <location>
        <begin position="1"/>
        <end position="28"/>
    </location>
</feature>
<keyword evidence="2" id="KW-0472">Membrane</keyword>
<proteinExistence type="predicted"/>
<feature type="transmembrane region" description="Helical" evidence="2">
    <location>
        <begin position="70"/>
        <end position="92"/>
    </location>
</feature>
<dbReference type="Proteomes" id="UP000693946">
    <property type="component" value="Linkage Group LG1"/>
</dbReference>
<accession>A0AAV6T5F0</accession>
<evidence type="ECO:0000313" key="3">
    <source>
        <dbReference type="EMBL" id="KAG7524664.1"/>
    </source>
</evidence>
<evidence type="ECO:0000256" key="1">
    <source>
        <dbReference type="SAM" id="MobiDB-lite"/>
    </source>
</evidence>
<sequence>MRSDSEWSRGWRRDDSDETQREGWRGERVAQSGLTVPAVQVELPSALNQSVLEHWDSSTKRGRHLYQFTGVCRLLCAVPLLVLLIPAFPLLLHHLHPSVDPPSCHRDWFAPVPAHLPNPPSPPHQPHLHIYQHYVSQLCHSCS</sequence>
<keyword evidence="2" id="KW-0812">Transmembrane</keyword>
<evidence type="ECO:0000313" key="4">
    <source>
        <dbReference type="Proteomes" id="UP000693946"/>
    </source>
</evidence>
<dbReference type="AlphaFoldDB" id="A0AAV6T5F0"/>
<dbReference type="EMBL" id="JAGKHQ010000001">
    <property type="protein sequence ID" value="KAG7524664.1"/>
    <property type="molecule type" value="Genomic_DNA"/>
</dbReference>
<protein>
    <submittedName>
        <fullName evidence="3">Uncharacterized protein</fullName>
    </submittedName>
</protein>
<evidence type="ECO:0000256" key="2">
    <source>
        <dbReference type="SAM" id="Phobius"/>
    </source>
</evidence>
<reference evidence="3 4" key="1">
    <citation type="journal article" date="2021" name="Sci. Rep.">
        <title>Chromosome anchoring in Senegalese sole (Solea senegalensis) reveals sex-associated markers and genome rearrangements in flatfish.</title>
        <authorList>
            <person name="Guerrero-Cozar I."/>
            <person name="Gomez-Garrido J."/>
            <person name="Berbel C."/>
            <person name="Martinez-Blanch J.F."/>
            <person name="Alioto T."/>
            <person name="Claros M.G."/>
            <person name="Gagnaire P.A."/>
            <person name="Manchado M."/>
        </authorList>
    </citation>
    <scope>NUCLEOTIDE SEQUENCE [LARGE SCALE GENOMIC DNA]</scope>
    <source>
        <strain evidence="3">Sse05_10M</strain>
    </source>
</reference>
<comment type="caution">
    <text evidence="3">The sequence shown here is derived from an EMBL/GenBank/DDBJ whole genome shotgun (WGS) entry which is preliminary data.</text>
</comment>
<feature type="region of interest" description="Disordered" evidence="1">
    <location>
        <begin position="1"/>
        <end position="29"/>
    </location>
</feature>
<name>A0AAV6T5F0_SOLSE</name>
<keyword evidence="2" id="KW-1133">Transmembrane helix</keyword>
<gene>
    <name evidence="3" type="ORF">JOB18_015327</name>
</gene>
<organism evidence="3 4">
    <name type="scientific">Solea senegalensis</name>
    <name type="common">Senegalese sole</name>
    <dbReference type="NCBI Taxonomy" id="28829"/>
    <lineage>
        <taxon>Eukaryota</taxon>
        <taxon>Metazoa</taxon>
        <taxon>Chordata</taxon>
        <taxon>Craniata</taxon>
        <taxon>Vertebrata</taxon>
        <taxon>Euteleostomi</taxon>
        <taxon>Actinopterygii</taxon>
        <taxon>Neopterygii</taxon>
        <taxon>Teleostei</taxon>
        <taxon>Neoteleostei</taxon>
        <taxon>Acanthomorphata</taxon>
        <taxon>Carangaria</taxon>
        <taxon>Pleuronectiformes</taxon>
        <taxon>Pleuronectoidei</taxon>
        <taxon>Soleidae</taxon>
        <taxon>Solea</taxon>
    </lineage>
</organism>